<dbReference type="Gene3D" id="3.30.70.270">
    <property type="match status" value="1"/>
</dbReference>
<sequence length="200" mass="22970">MCESNSSSAEEVQDDSREESARRDGADKDSEQLARYMQIHIAIVDQHKTTYTCPFGTFTYTRMSFDCAMLRRCMISIFSDLLEDYMEVFMDDFIVYIESLKAYLDNLSRVLRKCIESNLVLNFDKCHFMVIKGIVLGHLVSARGIEVDKVKVDIISFLSNPTSMREVRSFLRPTSVQAAIEECGFCLRATLHGRFPRAEE</sequence>
<evidence type="ECO:0000313" key="3">
    <source>
        <dbReference type="EMBL" id="RDX97595.1"/>
    </source>
</evidence>
<dbReference type="InterPro" id="IPR043128">
    <property type="entry name" value="Rev_trsase/Diguanyl_cyclase"/>
</dbReference>
<feature type="domain" description="Reverse transcriptase" evidence="2">
    <location>
        <begin position="36"/>
        <end position="138"/>
    </location>
</feature>
<evidence type="ECO:0000259" key="2">
    <source>
        <dbReference type="Pfam" id="PF00078"/>
    </source>
</evidence>
<dbReference type="SUPFAM" id="SSF56672">
    <property type="entry name" value="DNA/RNA polymerases"/>
    <property type="match status" value="1"/>
</dbReference>
<dbReference type="PANTHER" id="PTHR24559:SF444">
    <property type="entry name" value="REVERSE TRANSCRIPTASE DOMAIN-CONTAINING PROTEIN"/>
    <property type="match status" value="1"/>
</dbReference>
<dbReference type="Pfam" id="PF00078">
    <property type="entry name" value="RVT_1"/>
    <property type="match status" value="1"/>
</dbReference>
<dbReference type="CDD" id="cd01647">
    <property type="entry name" value="RT_LTR"/>
    <property type="match status" value="1"/>
</dbReference>
<evidence type="ECO:0000313" key="4">
    <source>
        <dbReference type="Proteomes" id="UP000257109"/>
    </source>
</evidence>
<protein>
    <submittedName>
        <fullName evidence="3">Retrovirus-related Pol polyprotein</fullName>
    </submittedName>
</protein>
<dbReference type="EMBL" id="QJKJ01003615">
    <property type="protein sequence ID" value="RDX97595.1"/>
    <property type="molecule type" value="Genomic_DNA"/>
</dbReference>
<accession>A0A371H493</accession>
<dbReference type="PANTHER" id="PTHR24559">
    <property type="entry name" value="TRANSPOSON TY3-I GAG-POL POLYPROTEIN"/>
    <property type="match status" value="1"/>
</dbReference>
<dbReference type="AlphaFoldDB" id="A0A371H493"/>
<gene>
    <name evidence="3" type="primary">pol</name>
    <name evidence="3" type="ORF">CR513_19618</name>
</gene>
<reference evidence="3" key="1">
    <citation type="submission" date="2018-05" db="EMBL/GenBank/DDBJ databases">
        <title>Draft genome of Mucuna pruriens seed.</title>
        <authorList>
            <person name="Nnadi N.E."/>
            <person name="Vos R."/>
            <person name="Hasami M.H."/>
            <person name="Devisetty U.K."/>
            <person name="Aguiy J.C."/>
        </authorList>
    </citation>
    <scope>NUCLEOTIDE SEQUENCE [LARGE SCALE GENOMIC DNA]</scope>
    <source>
        <strain evidence="3">JCA_2017</strain>
    </source>
</reference>
<feature type="compositionally biased region" description="Basic and acidic residues" evidence="1">
    <location>
        <begin position="14"/>
        <end position="29"/>
    </location>
</feature>
<organism evidence="3 4">
    <name type="scientific">Mucuna pruriens</name>
    <name type="common">Velvet bean</name>
    <name type="synonym">Dolichos pruriens</name>
    <dbReference type="NCBI Taxonomy" id="157652"/>
    <lineage>
        <taxon>Eukaryota</taxon>
        <taxon>Viridiplantae</taxon>
        <taxon>Streptophyta</taxon>
        <taxon>Embryophyta</taxon>
        <taxon>Tracheophyta</taxon>
        <taxon>Spermatophyta</taxon>
        <taxon>Magnoliopsida</taxon>
        <taxon>eudicotyledons</taxon>
        <taxon>Gunneridae</taxon>
        <taxon>Pentapetalae</taxon>
        <taxon>rosids</taxon>
        <taxon>fabids</taxon>
        <taxon>Fabales</taxon>
        <taxon>Fabaceae</taxon>
        <taxon>Papilionoideae</taxon>
        <taxon>50 kb inversion clade</taxon>
        <taxon>NPAAA clade</taxon>
        <taxon>indigoferoid/millettioid clade</taxon>
        <taxon>Phaseoleae</taxon>
        <taxon>Mucuna</taxon>
    </lineage>
</organism>
<feature type="non-terminal residue" evidence="3">
    <location>
        <position position="1"/>
    </location>
</feature>
<dbReference type="Proteomes" id="UP000257109">
    <property type="component" value="Unassembled WGS sequence"/>
</dbReference>
<feature type="compositionally biased region" description="Polar residues" evidence="1">
    <location>
        <begin position="1"/>
        <end position="10"/>
    </location>
</feature>
<dbReference type="OrthoDB" id="1689949at2759"/>
<keyword evidence="4" id="KW-1185">Reference proteome</keyword>
<dbReference type="InterPro" id="IPR053134">
    <property type="entry name" value="RNA-dir_DNA_polymerase"/>
</dbReference>
<comment type="caution">
    <text evidence="3">The sequence shown here is derived from an EMBL/GenBank/DDBJ whole genome shotgun (WGS) entry which is preliminary data.</text>
</comment>
<dbReference type="STRING" id="157652.A0A371H493"/>
<evidence type="ECO:0000256" key="1">
    <source>
        <dbReference type="SAM" id="MobiDB-lite"/>
    </source>
</evidence>
<name>A0A371H493_MUCPR</name>
<feature type="region of interest" description="Disordered" evidence="1">
    <location>
        <begin position="1"/>
        <end position="29"/>
    </location>
</feature>
<proteinExistence type="predicted"/>
<dbReference type="InterPro" id="IPR000477">
    <property type="entry name" value="RT_dom"/>
</dbReference>
<dbReference type="InterPro" id="IPR043502">
    <property type="entry name" value="DNA/RNA_pol_sf"/>
</dbReference>